<name>A0A8S0SAN1_OLEEU</name>
<evidence type="ECO:0000313" key="1">
    <source>
        <dbReference type="EMBL" id="CAA2989263.1"/>
    </source>
</evidence>
<reference evidence="1 2" key="1">
    <citation type="submission" date="2019-12" db="EMBL/GenBank/DDBJ databases">
        <authorList>
            <person name="Alioto T."/>
            <person name="Alioto T."/>
            <person name="Gomez Garrido J."/>
        </authorList>
    </citation>
    <scope>NUCLEOTIDE SEQUENCE [LARGE SCALE GENOMIC DNA]</scope>
</reference>
<dbReference type="EMBL" id="CACTIH010004074">
    <property type="protein sequence ID" value="CAA2989263.1"/>
    <property type="molecule type" value="Genomic_DNA"/>
</dbReference>
<dbReference type="Gene3D" id="2.130.10.30">
    <property type="entry name" value="Regulator of chromosome condensation 1/beta-lactamase-inhibitor protein II"/>
    <property type="match status" value="1"/>
</dbReference>
<dbReference type="OrthoDB" id="8068875at2759"/>
<dbReference type="SUPFAM" id="SSF50985">
    <property type="entry name" value="RCC1/BLIP-II"/>
    <property type="match status" value="1"/>
</dbReference>
<dbReference type="InterPro" id="IPR009091">
    <property type="entry name" value="RCC1/BLIP-II"/>
</dbReference>
<gene>
    <name evidence="1" type="ORF">OLEA9_A073085</name>
</gene>
<sequence length="115" mass="12978">MEINEIFGDSQRENVLTKSAIYVWGYNQSGQTCRRGKEQGPEAVSAGVFLLSRRHKFQWLHIACGCEHTTATAFDGSLFTWDNKAKGRENGSKAYKNMELVTKLHNGRKLKDLGL</sequence>
<evidence type="ECO:0000313" key="2">
    <source>
        <dbReference type="Proteomes" id="UP000594638"/>
    </source>
</evidence>
<proteinExistence type="predicted"/>
<accession>A0A8S0SAN1</accession>
<organism evidence="1 2">
    <name type="scientific">Olea europaea subsp. europaea</name>
    <dbReference type="NCBI Taxonomy" id="158383"/>
    <lineage>
        <taxon>Eukaryota</taxon>
        <taxon>Viridiplantae</taxon>
        <taxon>Streptophyta</taxon>
        <taxon>Embryophyta</taxon>
        <taxon>Tracheophyta</taxon>
        <taxon>Spermatophyta</taxon>
        <taxon>Magnoliopsida</taxon>
        <taxon>eudicotyledons</taxon>
        <taxon>Gunneridae</taxon>
        <taxon>Pentapetalae</taxon>
        <taxon>asterids</taxon>
        <taxon>lamiids</taxon>
        <taxon>Lamiales</taxon>
        <taxon>Oleaceae</taxon>
        <taxon>Oleeae</taxon>
        <taxon>Olea</taxon>
    </lineage>
</organism>
<dbReference type="Gramene" id="OE9A073085T1">
    <property type="protein sequence ID" value="OE9A073085C1"/>
    <property type="gene ID" value="OE9A073085"/>
</dbReference>
<protein>
    <submittedName>
        <fullName evidence="1">Uncharacterized protein</fullName>
    </submittedName>
</protein>
<comment type="caution">
    <text evidence="1">The sequence shown here is derived from an EMBL/GenBank/DDBJ whole genome shotgun (WGS) entry which is preliminary data.</text>
</comment>
<dbReference type="Proteomes" id="UP000594638">
    <property type="component" value="Unassembled WGS sequence"/>
</dbReference>
<keyword evidence="2" id="KW-1185">Reference proteome</keyword>
<dbReference type="AlphaFoldDB" id="A0A8S0SAN1"/>